<protein>
    <submittedName>
        <fullName evidence="1">Uncharacterized protein</fullName>
    </submittedName>
</protein>
<dbReference type="AlphaFoldDB" id="D5BC86"/>
<evidence type="ECO:0000313" key="2">
    <source>
        <dbReference type="Proteomes" id="UP000001654"/>
    </source>
</evidence>
<proteinExistence type="predicted"/>
<evidence type="ECO:0000313" key="1">
    <source>
        <dbReference type="EMBL" id="ADF54712.1"/>
    </source>
</evidence>
<dbReference type="HOGENOM" id="CLU_3279175_0_0_10"/>
<name>D5BC86_ZUNPS</name>
<reference evidence="1 2" key="1">
    <citation type="journal article" date="2010" name="BMC Genomics">
        <title>The complete genome of Zunongwangia profunda SM-A87 reveals its adaptation to the deep-sea environment and ecological role in sedimentary organic nitrogen degradation.</title>
        <authorList>
            <person name="Qin Q.L."/>
            <person name="Zhang X.Y."/>
            <person name="Wang X.M."/>
            <person name="Liu G.M."/>
            <person name="Chen X.L."/>
            <person name="Xie B.B."/>
            <person name="Dang H.Y."/>
            <person name="Zhou B.C."/>
            <person name="Yu J."/>
            <person name="Zhang Y.Z."/>
        </authorList>
    </citation>
    <scope>NUCLEOTIDE SEQUENCE [LARGE SCALE GENOMIC DNA]</scope>
    <source>
        <strain evidence="2">DSM 18752 / CCTCC AB 206139 / SM-A87</strain>
    </source>
</reference>
<keyword evidence="2" id="KW-1185">Reference proteome</keyword>
<accession>D5BC86</accession>
<dbReference type="EMBL" id="CP001650">
    <property type="protein sequence ID" value="ADF54712.1"/>
    <property type="molecule type" value="Genomic_DNA"/>
</dbReference>
<dbReference type="KEGG" id="zpr:ZPR_4410"/>
<dbReference type="Proteomes" id="UP000001654">
    <property type="component" value="Chromosome"/>
</dbReference>
<sequence>MEREVIKAILFYKHSLLFEVRSIMKFSITTSFYNGVFFSYV</sequence>
<organism evidence="1 2">
    <name type="scientific">Zunongwangia profunda (strain DSM 18752 / CCTCC AB 206139 / SM-A87)</name>
    <name type="common">Wangia profunda</name>
    <dbReference type="NCBI Taxonomy" id="655815"/>
    <lineage>
        <taxon>Bacteria</taxon>
        <taxon>Pseudomonadati</taxon>
        <taxon>Bacteroidota</taxon>
        <taxon>Flavobacteriia</taxon>
        <taxon>Flavobacteriales</taxon>
        <taxon>Flavobacteriaceae</taxon>
        <taxon>Zunongwangia</taxon>
    </lineage>
</organism>
<gene>
    <name evidence="1" type="ordered locus">ZPR_4410</name>
</gene>